<dbReference type="SMART" id="SM01240">
    <property type="entry name" value="IMPDH"/>
    <property type="match status" value="1"/>
</dbReference>
<dbReference type="PROSITE" id="PS51371">
    <property type="entry name" value="CBS"/>
    <property type="match status" value="2"/>
</dbReference>
<evidence type="ECO:0000256" key="7">
    <source>
        <dbReference type="ARBA" id="ARBA00022755"/>
    </source>
</evidence>
<dbReference type="EMBL" id="VWOJ01000001">
    <property type="protein sequence ID" value="KAA5804688.1"/>
    <property type="molecule type" value="Genomic_DNA"/>
</dbReference>
<dbReference type="SUPFAM" id="SSF51412">
    <property type="entry name" value="Inosine monophosphate dehydrogenase (IMPDH)"/>
    <property type="match status" value="1"/>
</dbReference>
<dbReference type="GO" id="GO:0003938">
    <property type="term" value="F:IMP dehydrogenase activity"/>
    <property type="evidence" value="ECO:0007669"/>
    <property type="project" value="UniProtKB-UniRule"/>
</dbReference>
<dbReference type="PIRSF" id="PIRSF000130">
    <property type="entry name" value="IMPDH"/>
    <property type="match status" value="1"/>
</dbReference>
<evidence type="ECO:0000256" key="5">
    <source>
        <dbReference type="ARBA" id="ARBA00022737"/>
    </source>
</evidence>
<dbReference type="InterPro" id="IPR046342">
    <property type="entry name" value="CBS_dom_sf"/>
</dbReference>
<dbReference type="PROSITE" id="PS00487">
    <property type="entry name" value="IMP_DH_GMP_RED"/>
    <property type="match status" value="1"/>
</dbReference>
<dbReference type="NCBIfam" id="TIGR01302">
    <property type="entry name" value="IMP_dehydrog"/>
    <property type="match status" value="1"/>
</dbReference>
<evidence type="ECO:0000256" key="9">
    <source>
        <dbReference type="ARBA" id="ARBA00023002"/>
    </source>
</evidence>
<keyword evidence="4 13" id="KW-0479">Metal-binding</keyword>
<feature type="domain" description="CBS" evidence="21">
    <location>
        <begin position="91"/>
        <end position="151"/>
    </location>
</feature>
<comment type="cofactor">
    <cofactor evidence="1 13">
        <name>K(+)</name>
        <dbReference type="ChEBI" id="CHEBI:29103"/>
    </cofactor>
</comment>
<dbReference type="GO" id="GO:0006183">
    <property type="term" value="P:GTP biosynthetic process"/>
    <property type="evidence" value="ECO:0007669"/>
    <property type="project" value="TreeGrafter"/>
</dbReference>
<feature type="binding site" evidence="13">
    <location>
        <position position="473"/>
    </location>
    <ligand>
        <name>K(+)</name>
        <dbReference type="ChEBI" id="CHEBI:29103"/>
        <note>ligand shared between two tetrameric partners</note>
    </ligand>
</feature>
<dbReference type="GO" id="GO:0046872">
    <property type="term" value="F:metal ion binding"/>
    <property type="evidence" value="ECO:0007669"/>
    <property type="project" value="UniProtKB-UniRule"/>
</dbReference>
<dbReference type="Pfam" id="PF00478">
    <property type="entry name" value="IMPDH"/>
    <property type="match status" value="1"/>
</dbReference>
<keyword evidence="10 13" id="KW-0520">NAD</keyword>
<dbReference type="UniPathway" id="UPA00601">
    <property type="reaction ID" value="UER00295"/>
</dbReference>
<dbReference type="RefSeq" id="WP_150021719.1">
    <property type="nucleotide sequence ID" value="NZ_VWOJ01000001.1"/>
</dbReference>
<proteinExistence type="inferred from homology"/>
<dbReference type="HAMAP" id="MF_01964">
    <property type="entry name" value="IMPDH"/>
    <property type="match status" value="1"/>
</dbReference>
<dbReference type="InterPro" id="IPR015875">
    <property type="entry name" value="IMP_DH/GMP_Rdtase_CS"/>
</dbReference>
<evidence type="ECO:0000256" key="8">
    <source>
        <dbReference type="ARBA" id="ARBA00022958"/>
    </source>
</evidence>
<evidence type="ECO:0000313" key="22">
    <source>
        <dbReference type="EMBL" id="KAA5804688.1"/>
    </source>
</evidence>
<dbReference type="SUPFAM" id="SSF54631">
    <property type="entry name" value="CBS-domain pair"/>
    <property type="match status" value="1"/>
</dbReference>
<feature type="binding site" description="in other chain" evidence="13 17">
    <location>
        <position position="303"/>
    </location>
    <ligand>
        <name>K(+)</name>
        <dbReference type="ChEBI" id="CHEBI:29103"/>
        <note>ligand shared between two tetrameric partners</note>
    </ligand>
</feature>
<accession>A0A5M6ZN65</accession>
<evidence type="ECO:0000256" key="12">
    <source>
        <dbReference type="ARBA" id="ARBA00048028"/>
    </source>
</evidence>
<dbReference type="GO" id="GO:0006177">
    <property type="term" value="P:GMP biosynthetic process"/>
    <property type="evidence" value="ECO:0007669"/>
    <property type="project" value="UniProtKB-UniRule"/>
</dbReference>
<comment type="similarity">
    <text evidence="2 13 19">Belongs to the IMPDH/GMPR family.</text>
</comment>
<feature type="domain" description="CBS" evidence="21">
    <location>
        <begin position="155"/>
        <end position="215"/>
    </location>
</feature>
<dbReference type="GO" id="GO:0000166">
    <property type="term" value="F:nucleotide binding"/>
    <property type="evidence" value="ECO:0007669"/>
    <property type="project" value="UniProtKB-UniRule"/>
</dbReference>
<feature type="binding site" evidence="13">
    <location>
        <position position="472"/>
    </location>
    <ligand>
        <name>K(+)</name>
        <dbReference type="ChEBI" id="CHEBI:29103"/>
        <note>ligand shared between two tetrameric partners</note>
    </ligand>
</feature>
<feature type="binding site" evidence="13">
    <location>
        <position position="471"/>
    </location>
    <ligand>
        <name>K(+)</name>
        <dbReference type="ChEBI" id="CHEBI:29103"/>
        <note>ligand shared between two tetrameric partners</note>
    </ligand>
</feature>
<comment type="caution">
    <text evidence="13">Lacks conserved residue(s) required for the propagation of feature annotation.</text>
</comment>
<dbReference type="AlphaFoldDB" id="A0A5M6ZN65"/>
<evidence type="ECO:0000256" key="16">
    <source>
        <dbReference type="PIRSR" id="PIRSR000130-3"/>
    </source>
</evidence>
<dbReference type="EC" id="1.1.1.205" evidence="13 20"/>
<evidence type="ECO:0000313" key="23">
    <source>
        <dbReference type="Proteomes" id="UP000325122"/>
    </source>
</evidence>
<comment type="subunit">
    <text evidence="3 13">Homotetramer.</text>
</comment>
<gene>
    <name evidence="13 22" type="primary">guaB</name>
    <name evidence="22" type="ORF">F1654_01410</name>
</gene>
<keyword evidence="8 13" id="KW-0630">Potassium</keyword>
<evidence type="ECO:0000256" key="1">
    <source>
        <dbReference type="ARBA" id="ARBA00001958"/>
    </source>
</evidence>
<dbReference type="InterPro" id="IPR001093">
    <property type="entry name" value="IMP_DH_GMPRt"/>
</dbReference>
<comment type="activity regulation">
    <text evidence="13">Mycophenolic acid (MPA) is a non-competitive inhibitor that prevents formation of the closed enzyme conformation by binding to the same site as the amobile flap. In contrast, mizoribine monophosphate (MZP) is a competitive inhibitor that induces the closed conformation. MPA is a potent inhibitor of mammalian IMPDHs but a poor inhibitor of the bacterial enzymes. MZP is a more potent inhibitor of bacterial IMPDH.</text>
</comment>
<feature type="binding site" description="in other chain" evidence="13 17">
    <location>
        <position position="306"/>
    </location>
    <ligand>
        <name>K(+)</name>
        <dbReference type="ChEBI" id="CHEBI:29103"/>
        <note>ligand shared between two tetrameric partners</note>
    </ligand>
</feature>
<evidence type="ECO:0000256" key="6">
    <source>
        <dbReference type="ARBA" id="ARBA00022749"/>
    </source>
</evidence>
<evidence type="ECO:0000256" key="2">
    <source>
        <dbReference type="ARBA" id="ARBA00005502"/>
    </source>
</evidence>
<dbReference type="Gene3D" id="3.20.20.70">
    <property type="entry name" value="Aldolase class I"/>
    <property type="match status" value="1"/>
</dbReference>
<dbReference type="PANTHER" id="PTHR11911:SF111">
    <property type="entry name" value="INOSINE-5'-MONOPHOSPHATE DEHYDROGENASE"/>
    <property type="match status" value="1"/>
</dbReference>
<name>A0A5M6ZN65_9PROT</name>
<dbReference type="CDD" id="cd00381">
    <property type="entry name" value="IMPDH"/>
    <property type="match status" value="1"/>
</dbReference>
<sequence>MQIREGLTFDDVLLQPGASEVLPAQADVRTRVTASIPLNIPILSAAMDTVTEANLAIALAQAGGMGVIHRNLTNVEQAEEVRRVKRFESGMVVNPITITPEATLADLRALMERHRISGIPVVEAGAGPNGKLVGIITNRDVRFADDLSASVASLMTRENLVTVMPGVDQAEARRLLHKHRIERLLVVDEGGRCVGLMTVKDMEKAQAHPSAAKDEHGRLRVAAATTVGDAGFDRAEALMDAGVDVLVIDTAHGMSASVIEQVRRIKKASNKTQVVAGNIATYDGARALFDAGADCVKVGIGPGSICTTRVVAGVGVPQLTAIMDAARARQGFDGAVIADGGVKYSGDFAKAIAAGADCVMMGSMLAGTEEAPGEVFLFKGRSYKAYRGMGSVSAMARGSADRYFQKEVTDAMKLVPEGIEGQVPYKGPVGPILHQMVGGLRAAMGYTGAATIADFQARAEFVRITNAGLRESHVHDVTITREAPNYPTPG</sequence>
<comment type="caution">
    <text evidence="22">The sequence shown here is derived from an EMBL/GenBank/DDBJ whole genome shotgun (WGS) entry which is preliminary data.</text>
</comment>
<dbReference type="InterPro" id="IPR000644">
    <property type="entry name" value="CBS_dom"/>
</dbReference>
<evidence type="ECO:0000256" key="11">
    <source>
        <dbReference type="ARBA" id="ARBA00023122"/>
    </source>
</evidence>
<feature type="binding site" evidence="13 16">
    <location>
        <begin position="299"/>
        <end position="301"/>
    </location>
    <ligand>
        <name>NAD(+)</name>
        <dbReference type="ChEBI" id="CHEBI:57540"/>
    </ligand>
</feature>
<keyword evidence="11 18" id="KW-0129">CBS domain</keyword>
<protein>
    <recommendedName>
        <fullName evidence="13 20">Inosine-5'-monophosphate dehydrogenase</fullName>
        <shortName evidence="13">IMP dehydrogenase</shortName>
        <shortName evidence="13">IMPD</shortName>
        <shortName evidence="13">IMPDH</shortName>
        <ecNumber evidence="13 20">1.1.1.205</ecNumber>
    </recommendedName>
</protein>
<feature type="binding site" evidence="13 15">
    <location>
        <position position="304"/>
    </location>
    <ligand>
        <name>IMP</name>
        <dbReference type="ChEBI" id="CHEBI:58053"/>
    </ligand>
</feature>
<dbReference type="Proteomes" id="UP000325122">
    <property type="component" value="Unassembled WGS sequence"/>
</dbReference>
<reference evidence="22 23" key="1">
    <citation type="submission" date="2019-09" db="EMBL/GenBank/DDBJ databases">
        <authorList>
            <person name="Kevbrin V."/>
            <person name="Grouzdev D.S."/>
        </authorList>
    </citation>
    <scope>NUCLEOTIDE SEQUENCE [LARGE SCALE GENOMIC DNA]</scope>
    <source>
        <strain evidence="22 23">G-192</strain>
    </source>
</reference>
<dbReference type="CDD" id="cd04601">
    <property type="entry name" value="CBS_pair_IMPDH"/>
    <property type="match status" value="1"/>
</dbReference>
<evidence type="ECO:0000256" key="13">
    <source>
        <dbReference type="HAMAP-Rule" id="MF_01964"/>
    </source>
</evidence>
<evidence type="ECO:0000256" key="20">
    <source>
        <dbReference type="RuleBase" id="RU003928"/>
    </source>
</evidence>
<feature type="binding site" description="in other chain" evidence="13 17">
    <location>
        <position position="301"/>
    </location>
    <ligand>
        <name>K(+)</name>
        <dbReference type="ChEBI" id="CHEBI:29103"/>
        <note>ligand shared between two tetrameric partners</note>
    </ligand>
</feature>
<feature type="binding site" evidence="13 15">
    <location>
        <begin position="362"/>
        <end position="363"/>
    </location>
    <ligand>
        <name>IMP</name>
        <dbReference type="ChEBI" id="CHEBI:58053"/>
    </ligand>
</feature>
<feature type="binding site" evidence="13 15">
    <location>
        <begin position="386"/>
        <end position="390"/>
    </location>
    <ligand>
        <name>IMP</name>
        <dbReference type="ChEBI" id="CHEBI:58053"/>
    </ligand>
</feature>
<feature type="binding site" evidence="13 15">
    <location>
        <position position="417"/>
    </location>
    <ligand>
        <name>IMP</name>
        <dbReference type="ChEBI" id="CHEBI:58053"/>
    </ligand>
</feature>
<evidence type="ECO:0000256" key="14">
    <source>
        <dbReference type="PIRSR" id="PIRSR000130-1"/>
    </source>
</evidence>
<dbReference type="Pfam" id="PF00571">
    <property type="entry name" value="CBS"/>
    <property type="match status" value="2"/>
</dbReference>
<comment type="catalytic activity">
    <reaction evidence="12 13 20">
        <text>IMP + NAD(+) + H2O = XMP + NADH + H(+)</text>
        <dbReference type="Rhea" id="RHEA:11708"/>
        <dbReference type="ChEBI" id="CHEBI:15377"/>
        <dbReference type="ChEBI" id="CHEBI:15378"/>
        <dbReference type="ChEBI" id="CHEBI:57464"/>
        <dbReference type="ChEBI" id="CHEBI:57540"/>
        <dbReference type="ChEBI" id="CHEBI:57945"/>
        <dbReference type="ChEBI" id="CHEBI:58053"/>
        <dbReference type="EC" id="1.1.1.205"/>
    </reaction>
</comment>
<keyword evidence="6 13" id="KW-0332">GMP biosynthesis</keyword>
<feature type="binding site" evidence="13">
    <location>
        <position position="249"/>
    </location>
    <ligand>
        <name>NAD(+)</name>
        <dbReference type="ChEBI" id="CHEBI:57540"/>
    </ligand>
</feature>
<comment type="pathway">
    <text evidence="13 20">Purine metabolism; XMP biosynthesis via de novo pathway; XMP from IMP: step 1/1.</text>
</comment>
<comment type="function">
    <text evidence="13">Catalyzes the conversion of inosine 5'-phosphate (IMP) to xanthosine 5'-phosphate (XMP), the first committed and rate-limiting step in the de novo synthesis of guanine nucleotides, and therefore plays an important role in the regulation of cell growth.</text>
</comment>
<keyword evidence="9 13" id="KW-0560">Oxidoreductase</keyword>
<evidence type="ECO:0000256" key="17">
    <source>
        <dbReference type="PIRSR" id="PIRSR000130-4"/>
    </source>
</evidence>
<evidence type="ECO:0000256" key="15">
    <source>
        <dbReference type="PIRSR" id="PIRSR000130-2"/>
    </source>
</evidence>
<feature type="active site" description="Proton acceptor" evidence="13 14">
    <location>
        <position position="402"/>
    </location>
</feature>
<feature type="binding site" evidence="16">
    <location>
        <begin position="249"/>
        <end position="251"/>
    </location>
    <ligand>
        <name>NAD(+)</name>
        <dbReference type="ChEBI" id="CHEBI:57540"/>
    </ligand>
</feature>
<dbReference type="PANTHER" id="PTHR11911">
    <property type="entry name" value="INOSINE-5-MONOPHOSPHATE DEHYDROGENASE RELATED"/>
    <property type="match status" value="1"/>
</dbReference>
<keyword evidence="7 13" id="KW-0658">Purine biosynthesis</keyword>
<feature type="binding site" evidence="13 15">
    <location>
        <begin position="339"/>
        <end position="341"/>
    </location>
    <ligand>
        <name>IMP</name>
        <dbReference type="ChEBI" id="CHEBI:58053"/>
    </ligand>
</feature>
<evidence type="ECO:0000256" key="18">
    <source>
        <dbReference type="PROSITE-ProRule" id="PRU00703"/>
    </source>
</evidence>
<organism evidence="22 23">
    <name type="scientific">Alkalicaulis satelles</name>
    <dbReference type="NCBI Taxonomy" id="2609175"/>
    <lineage>
        <taxon>Bacteria</taxon>
        <taxon>Pseudomonadati</taxon>
        <taxon>Pseudomonadota</taxon>
        <taxon>Alphaproteobacteria</taxon>
        <taxon>Maricaulales</taxon>
        <taxon>Maricaulaceae</taxon>
        <taxon>Alkalicaulis</taxon>
    </lineage>
</organism>
<evidence type="ECO:0000256" key="4">
    <source>
        <dbReference type="ARBA" id="ARBA00022723"/>
    </source>
</evidence>
<evidence type="ECO:0000256" key="10">
    <source>
        <dbReference type="ARBA" id="ARBA00023027"/>
    </source>
</evidence>
<evidence type="ECO:0000256" key="3">
    <source>
        <dbReference type="ARBA" id="ARBA00011881"/>
    </source>
</evidence>
<dbReference type="InterPro" id="IPR005990">
    <property type="entry name" value="IMP_DH"/>
</dbReference>
<keyword evidence="23" id="KW-1185">Reference proteome</keyword>
<dbReference type="FunFam" id="3.20.20.70:FF:000003">
    <property type="entry name" value="GMP reductase"/>
    <property type="match status" value="1"/>
</dbReference>
<dbReference type="InterPro" id="IPR013785">
    <property type="entry name" value="Aldolase_TIM"/>
</dbReference>
<dbReference type="SMART" id="SM00116">
    <property type="entry name" value="CBS"/>
    <property type="match status" value="2"/>
</dbReference>
<keyword evidence="5" id="KW-0677">Repeat</keyword>
<evidence type="ECO:0000259" key="21">
    <source>
        <dbReference type="PROSITE" id="PS51371"/>
    </source>
</evidence>
<feature type="active site" description="Thioimidate intermediate" evidence="13 14">
    <location>
        <position position="306"/>
    </location>
</feature>
<evidence type="ECO:0000256" key="19">
    <source>
        <dbReference type="RuleBase" id="RU003927"/>
    </source>
</evidence>